<dbReference type="EMBL" id="JARAKH010000024">
    <property type="protein sequence ID" value="KAK8390911.1"/>
    <property type="molecule type" value="Genomic_DNA"/>
</dbReference>
<feature type="compositionally biased region" description="Basic and acidic residues" evidence="1">
    <location>
        <begin position="634"/>
        <end position="650"/>
    </location>
</feature>
<accession>A0AAW0TTL0</accession>
<feature type="compositionally biased region" description="Basic and acidic residues" evidence="1">
    <location>
        <begin position="475"/>
        <end position="493"/>
    </location>
</feature>
<comment type="caution">
    <text evidence="3">The sequence shown here is derived from an EMBL/GenBank/DDBJ whole genome shotgun (WGS) entry which is preliminary data.</text>
</comment>
<feature type="compositionally biased region" description="Polar residues" evidence="1">
    <location>
        <begin position="235"/>
        <end position="246"/>
    </location>
</feature>
<feature type="compositionally biased region" description="Basic and acidic residues" evidence="1">
    <location>
        <begin position="848"/>
        <end position="858"/>
    </location>
</feature>
<dbReference type="Proteomes" id="UP001487740">
    <property type="component" value="Unassembled WGS sequence"/>
</dbReference>
<feature type="compositionally biased region" description="Basic and acidic residues" evidence="1">
    <location>
        <begin position="931"/>
        <end position="950"/>
    </location>
</feature>
<evidence type="ECO:0000256" key="1">
    <source>
        <dbReference type="SAM" id="MobiDB-lite"/>
    </source>
</evidence>
<feature type="compositionally biased region" description="Polar residues" evidence="1">
    <location>
        <begin position="660"/>
        <end position="669"/>
    </location>
</feature>
<protein>
    <recommendedName>
        <fullName evidence="2">FAM21/CAPZIP domain-containing protein</fullName>
    </recommendedName>
</protein>
<dbReference type="Pfam" id="PF15255">
    <property type="entry name" value="CAP-ZIP_m"/>
    <property type="match status" value="1"/>
</dbReference>
<feature type="compositionally biased region" description="Basic and acidic residues" evidence="1">
    <location>
        <begin position="307"/>
        <end position="320"/>
    </location>
</feature>
<feature type="compositionally biased region" description="Low complexity" evidence="1">
    <location>
        <begin position="1237"/>
        <end position="1251"/>
    </location>
</feature>
<feature type="compositionally biased region" description="Polar residues" evidence="1">
    <location>
        <begin position="402"/>
        <end position="416"/>
    </location>
</feature>
<evidence type="ECO:0000313" key="3">
    <source>
        <dbReference type="EMBL" id="KAK8390912.1"/>
    </source>
</evidence>
<organism evidence="3 4">
    <name type="scientific">Scylla paramamosain</name>
    <name type="common">Mud crab</name>
    <dbReference type="NCBI Taxonomy" id="85552"/>
    <lineage>
        <taxon>Eukaryota</taxon>
        <taxon>Metazoa</taxon>
        <taxon>Ecdysozoa</taxon>
        <taxon>Arthropoda</taxon>
        <taxon>Crustacea</taxon>
        <taxon>Multicrustacea</taxon>
        <taxon>Malacostraca</taxon>
        <taxon>Eumalacostraca</taxon>
        <taxon>Eucarida</taxon>
        <taxon>Decapoda</taxon>
        <taxon>Pleocyemata</taxon>
        <taxon>Brachyura</taxon>
        <taxon>Eubrachyura</taxon>
        <taxon>Portunoidea</taxon>
        <taxon>Portunidae</taxon>
        <taxon>Portuninae</taxon>
        <taxon>Scylla</taxon>
    </lineage>
</organism>
<feature type="compositionally biased region" description="Polar residues" evidence="1">
    <location>
        <begin position="812"/>
        <end position="825"/>
    </location>
</feature>
<feature type="compositionally biased region" description="Polar residues" evidence="1">
    <location>
        <begin position="144"/>
        <end position="165"/>
    </location>
</feature>
<gene>
    <name evidence="3" type="ORF">O3P69_016932</name>
</gene>
<feature type="compositionally biased region" description="Basic and acidic residues" evidence="1">
    <location>
        <begin position="582"/>
        <end position="611"/>
    </location>
</feature>
<feature type="compositionally biased region" description="Low complexity" evidence="1">
    <location>
        <begin position="1036"/>
        <end position="1054"/>
    </location>
</feature>
<feature type="compositionally biased region" description="Polar residues" evidence="1">
    <location>
        <begin position="1271"/>
        <end position="1290"/>
    </location>
</feature>
<feature type="domain" description="FAM21/CAPZIP" evidence="2">
    <location>
        <begin position="1036"/>
        <end position="1130"/>
    </location>
</feature>
<feature type="compositionally biased region" description="Polar residues" evidence="1">
    <location>
        <begin position="59"/>
        <end position="81"/>
    </location>
</feature>
<reference evidence="3 4" key="1">
    <citation type="submission" date="2023-03" db="EMBL/GenBank/DDBJ databases">
        <title>High-quality genome of Scylla paramamosain provides insights in environmental adaptation.</title>
        <authorList>
            <person name="Zhang L."/>
        </authorList>
    </citation>
    <scope>NUCLEOTIDE SEQUENCE [LARGE SCALE GENOMIC DNA]</scope>
    <source>
        <strain evidence="3">LZ_2023a</strain>
        <tissue evidence="3">Muscle</tissue>
    </source>
</reference>
<feature type="compositionally biased region" description="Basic and acidic residues" evidence="1">
    <location>
        <begin position="367"/>
        <end position="380"/>
    </location>
</feature>
<feature type="compositionally biased region" description="Low complexity" evidence="1">
    <location>
        <begin position="494"/>
        <end position="503"/>
    </location>
</feature>
<feature type="compositionally biased region" description="Polar residues" evidence="1">
    <location>
        <begin position="1067"/>
        <end position="1088"/>
    </location>
</feature>
<feature type="compositionally biased region" description="Polar residues" evidence="1">
    <location>
        <begin position="1317"/>
        <end position="1335"/>
    </location>
</feature>
<feature type="compositionally biased region" description="Basic residues" evidence="1">
    <location>
        <begin position="1089"/>
        <end position="1106"/>
    </location>
</feature>
<feature type="compositionally biased region" description="Basic and acidic residues" evidence="1">
    <location>
        <begin position="886"/>
        <end position="896"/>
    </location>
</feature>
<evidence type="ECO:0000313" key="4">
    <source>
        <dbReference type="Proteomes" id="UP001487740"/>
    </source>
</evidence>
<feature type="compositionally biased region" description="Basic and acidic residues" evidence="1">
    <location>
        <begin position="867"/>
        <end position="877"/>
    </location>
</feature>
<feature type="region of interest" description="Disordered" evidence="1">
    <location>
        <begin position="796"/>
        <end position="1347"/>
    </location>
</feature>
<feature type="compositionally biased region" description="Polar residues" evidence="1">
    <location>
        <begin position="510"/>
        <end position="520"/>
    </location>
</feature>
<evidence type="ECO:0000259" key="2">
    <source>
        <dbReference type="Pfam" id="PF15255"/>
    </source>
</evidence>
<feature type="compositionally biased region" description="Low complexity" evidence="1">
    <location>
        <begin position="1115"/>
        <end position="1136"/>
    </location>
</feature>
<feature type="compositionally biased region" description="Basic and acidic residues" evidence="1">
    <location>
        <begin position="526"/>
        <end position="538"/>
    </location>
</feature>
<feature type="compositionally biased region" description="Basic and acidic residues" evidence="1">
    <location>
        <begin position="909"/>
        <end position="918"/>
    </location>
</feature>
<sequence length="1347" mass="143105">MISYLILIAVGVAVLTWFIVGNIFSKTNNTGAATPTTHVNSRRTDLDSDSEEEGLFGKQQRSSSLFDGPRQPSNSQGSIKNSDPLLPPAPAKSLGVENVRAMPDAIPVKASAPAKSKKIEANLFASDSDDEGDLFSSKPAAPSGRSTNNVSHSQGGAPVSSSGGLFSSDEDSPVFSGPTSTLEPNNSRDDKEEPPPLPKESGRKVPVGGVSIFGTAITKAIRQQHSSDEEPSDTEVPSATTTKVTQPSPPKPDNKASQKPAGVKMPIKGGLFDSDDDENLFDTLVTKPASVANDVKTHSGGAASLENKTKADDKRSHIDNESTSNLSGKDSTAKSTGGLFSDEEDSIFGIPTTVKSKDTSSPANKSLAEKSTKVTKESTKAEGQAVKASRPSSLFTPPDYSAPSQPVNISEPPKSNISLFSSPSDDDDDIFSSISKPVQKASHASAFMTDPPPLPPQASNSEAKAASKGLPQLGAHDDSNKSTKASLEEKPKESLSASLFSSTSDEDIFSSVTTQKNSPKIATPEVNKEKAEFSKSGEEPELGAKMATVVSSKSTSHAEVGDNGGIFGSPTEDIFKPISQPPKDESKQGEIIKQSDEAKESPAKSLLKKDTTTGAISKNDNIFGSTDDLFGIPEKSDKPDDDSSNKKEENSQAPLKPEKQQTNSTTTSMVPGDSSKADSRLHKEISNSVNEITLPPSPASPESKPSDGGAQKPRVAATKPPVGGVALFGGKELAAQINKRKTLLEPAEEKEQKTENLFADIQESVSESEDHSKALIFDDSDDDIFGNNAQNLVKSTASSLFSQSPPLLPGESENTPKQQKPQNTPLLPGESENISKKQEPQIPPLLPRESENISKKQEPQIPPLLPRESENISKKQEPQIPPLLPRESENIPKKQETQIPPLLPGESENIPKKQELEKLQIPQPKPINLDNESKKSQDIDSDQQKSKPEKSEEENKEENVQKEIKPRKKPPIGGVSMFGSGGMGGSELFAKVLQRKSMLAPESDSSDEDTSTEPTGATKATMPAEEKSTAQPKPVIPVVSPVSPLSPLSPISPVFAPDSHEPKSGGVESSVSFDDPASNTNVLQSMNKTRARGSIKRRPPSRAHRKGGAEKSDPSDTQESTSTTESHPSASSTASSLEHTNTDATDVSKSKTEPLQSGERSLHPSADKDQEKIPRDVGKDKTEPAPTNMPTVTSNKDLNYNEGSVEPVVASHDGKKNVAPTDNKDVLSAPKSALGVLKSSSKPSSSLFGGSDSDEDLFGEVKPKKNVKKPLTSSGETNVTKAATKSSRSHSLFEDDDDDDASIFSSKSETKKVTAGASRNMQTTKPKGNLKQSSEPFEDPLLGSLTK</sequence>
<feature type="compositionally biased region" description="Polar residues" evidence="1">
    <location>
        <begin position="612"/>
        <end position="624"/>
    </location>
</feature>
<name>A0AAW0TTL0_SCYPA</name>
<feature type="compositionally biased region" description="Polar residues" evidence="1">
    <location>
        <begin position="29"/>
        <end position="39"/>
    </location>
</feature>
<feature type="compositionally biased region" description="Basic and acidic residues" evidence="1">
    <location>
        <begin position="675"/>
        <end position="685"/>
    </location>
</feature>
<proteinExistence type="predicted"/>
<feature type="compositionally biased region" description="Basic and acidic residues" evidence="1">
    <location>
        <begin position="1160"/>
        <end position="1183"/>
    </location>
</feature>
<feature type="region of interest" description="Disordered" evidence="1">
    <location>
        <begin position="125"/>
        <end position="723"/>
    </location>
</feature>
<feature type="compositionally biased region" description="Polar residues" evidence="1">
    <location>
        <begin position="1188"/>
        <end position="1202"/>
    </location>
</feature>
<feature type="compositionally biased region" description="Polar residues" evidence="1">
    <location>
        <begin position="321"/>
        <end position="335"/>
    </location>
</feature>
<dbReference type="EMBL" id="JARAKH010000024">
    <property type="protein sequence ID" value="KAK8390912.1"/>
    <property type="molecule type" value="Genomic_DNA"/>
</dbReference>
<keyword evidence="4" id="KW-1185">Reference proteome</keyword>
<feature type="region of interest" description="Disordered" evidence="1">
    <location>
        <begin position="29"/>
        <end position="92"/>
    </location>
</feature>
<dbReference type="InterPro" id="IPR029341">
    <property type="entry name" value="FAM21/CAPZIP"/>
</dbReference>